<dbReference type="EMBL" id="LT838272">
    <property type="protein sequence ID" value="SMB98283.1"/>
    <property type="molecule type" value="Genomic_DNA"/>
</dbReference>
<feature type="domain" description="ACT" evidence="20">
    <location>
        <begin position="351"/>
        <end position="425"/>
    </location>
</feature>
<evidence type="ECO:0000256" key="1">
    <source>
        <dbReference type="ARBA" id="ARBA00001920"/>
    </source>
</evidence>
<dbReference type="OrthoDB" id="9808167at2"/>
<dbReference type="InterPro" id="IPR001342">
    <property type="entry name" value="HDH_cat"/>
</dbReference>
<organism evidence="21 22">
    <name type="scientific">Thermanaeromonas toyohensis ToBE</name>
    <dbReference type="NCBI Taxonomy" id="698762"/>
    <lineage>
        <taxon>Bacteria</taxon>
        <taxon>Bacillati</taxon>
        <taxon>Bacillota</taxon>
        <taxon>Clostridia</taxon>
        <taxon>Neomoorellales</taxon>
        <taxon>Neomoorellaceae</taxon>
        <taxon>Thermanaeromonas</taxon>
    </lineage>
</organism>
<evidence type="ECO:0000256" key="16">
    <source>
        <dbReference type="PIRSR" id="PIRSR000098-1"/>
    </source>
</evidence>
<feature type="binding site" evidence="17">
    <location>
        <position position="191"/>
    </location>
    <ligand>
        <name>L-homoserine</name>
        <dbReference type="ChEBI" id="CHEBI:57476"/>
    </ligand>
</feature>
<dbReference type="Pfam" id="PF00742">
    <property type="entry name" value="Homoserine_dh"/>
    <property type="match status" value="1"/>
</dbReference>
<evidence type="ECO:0000256" key="18">
    <source>
        <dbReference type="RuleBase" id="RU000579"/>
    </source>
</evidence>
<feature type="binding site" evidence="17">
    <location>
        <position position="106"/>
    </location>
    <ligand>
        <name>NADPH</name>
        <dbReference type="ChEBI" id="CHEBI:57783"/>
    </ligand>
</feature>
<dbReference type="PANTHER" id="PTHR43331:SF1">
    <property type="entry name" value="HOMOSERINE DEHYDROGENASE"/>
    <property type="match status" value="1"/>
</dbReference>
<evidence type="ECO:0000313" key="22">
    <source>
        <dbReference type="Proteomes" id="UP000192569"/>
    </source>
</evidence>
<dbReference type="Pfam" id="PF01842">
    <property type="entry name" value="ACT"/>
    <property type="match status" value="1"/>
</dbReference>
<keyword evidence="13" id="KW-0915">Sodium</keyword>
<dbReference type="SUPFAM" id="SSF55021">
    <property type="entry name" value="ACT-like"/>
    <property type="match status" value="1"/>
</dbReference>
<dbReference type="Proteomes" id="UP000192569">
    <property type="component" value="Chromosome I"/>
</dbReference>
<dbReference type="Gene3D" id="3.30.70.260">
    <property type="match status" value="1"/>
</dbReference>
<dbReference type="FunFam" id="3.40.50.720:FF:000062">
    <property type="entry name" value="Homoserine dehydrogenase"/>
    <property type="match status" value="1"/>
</dbReference>
<dbReference type="PANTHER" id="PTHR43331">
    <property type="entry name" value="HOMOSERINE DEHYDROGENASE"/>
    <property type="match status" value="1"/>
</dbReference>
<keyword evidence="12" id="KW-0520">NAD</keyword>
<keyword evidence="7 18" id="KW-0028">Amino-acid biosynthesis</keyword>
<evidence type="ECO:0000256" key="15">
    <source>
        <dbReference type="ARBA" id="ARBA00048841"/>
    </source>
</evidence>
<accession>A0A1W1VYF8</accession>
<dbReference type="PROSITE" id="PS51671">
    <property type="entry name" value="ACT"/>
    <property type="match status" value="1"/>
</dbReference>
<evidence type="ECO:0000256" key="10">
    <source>
        <dbReference type="ARBA" id="ARBA00022857"/>
    </source>
</evidence>
<evidence type="ECO:0000256" key="7">
    <source>
        <dbReference type="ARBA" id="ARBA00022605"/>
    </source>
</evidence>
<dbReference type="FunFam" id="3.30.360.10:FF:000005">
    <property type="entry name" value="Homoserine dehydrogenase"/>
    <property type="match status" value="1"/>
</dbReference>
<evidence type="ECO:0000256" key="3">
    <source>
        <dbReference type="ARBA" id="ARBA00005062"/>
    </source>
</evidence>
<sequence>MEEPIQIGLLGLGTVGGGVFKLLQSNGQEIALKLGRPLEIKRILVRDVTRPRSVNVNPELLTTDPLAILKDPEIDIVVEVMGGLEPAREYVLEALRQGKSVVTANKDLLALHGKELFAAAEATGRDLLFEASVGGGIPIIHSLKECLAGNRISQVMGIVNGTTNYILTKMSQEGRPFAEVLAEAQRLGYAEPDPTSDIEGDDAARKMAILASIAFGTRITYPQVYHEGISQLHPQDIKYAARLGYAIKLLGIAREEEGMVEVRVHPALVPLEHPLAIVQGAFNAIFVEGDAVGQAMFYGQGAGEMPTASAVVGDIMEAARNLIHGTTGRLSCTCLAHKPVKPIWDIETRYYLRMIVKDRPGVLAAIAKVFGDRQVSLASVIQVGMVGEQAELVFITHKVREQNLREAVEIISGLPVVNQVASVIRVEGGPEQ</sequence>
<evidence type="ECO:0000256" key="8">
    <source>
        <dbReference type="ARBA" id="ARBA00022697"/>
    </source>
</evidence>
<dbReference type="GO" id="GO:0009086">
    <property type="term" value="P:methionine biosynthetic process"/>
    <property type="evidence" value="ECO:0007669"/>
    <property type="project" value="UniProtKB-KW"/>
</dbReference>
<keyword evidence="14 18" id="KW-0486">Methionine biosynthesis</keyword>
<evidence type="ECO:0000256" key="17">
    <source>
        <dbReference type="PIRSR" id="PIRSR000098-2"/>
    </source>
</evidence>
<dbReference type="InterPro" id="IPR016204">
    <property type="entry name" value="HDH"/>
</dbReference>
<protein>
    <recommendedName>
        <fullName evidence="6 18">Homoserine dehydrogenase</fullName>
        <ecNumber evidence="5 18">1.1.1.3</ecNumber>
    </recommendedName>
</protein>
<keyword evidence="11 18" id="KW-0560">Oxidoreductase</keyword>
<evidence type="ECO:0000256" key="12">
    <source>
        <dbReference type="ARBA" id="ARBA00023027"/>
    </source>
</evidence>
<keyword evidence="22" id="KW-1185">Reference proteome</keyword>
<dbReference type="GO" id="GO:0004412">
    <property type="term" value="F:homoserine dehydrogenase activity"/>
    <property type="evidence" value="ECO:0007669"/>
    <property type="project" value="UniProtKB-EC"/>
</dbReference>
<dbReference type="InterPro" id="IPR002912">
    <property type="entry name" value="ACT_dom"/>
</dbReference>
<evidence type="ECO:0000256" key="19">
    <source>
        <dbReference type="RuleBase" id="RU004171"/>
    </source>
</evidence>
<feature type="binding site" evidence="17">
    <location>
        <begin position="10"/>
        <end position="17"/>
    </location>
    <ligand>
        <name>NADP(+)</name>
        <dbReference type="ChEBI" id="CHEBI:58349"/>
    </ligand>
</feature>
<comment type="cofactor">
    <cofactor evidence="1">
        <name>a metal cation</name>
        <dbReference type="ChEBI" id="CHEBI:25213"/>
    </cofactor>
</comment>
<dbReference type="EC" id="1.1.1.3" evidence="5 18"/>
<dbReference type="InterPro" id="IPR019811">
    <property type="entry name" value="HDH_CS"/>
</dbReference>
<evidence type="ECO:0000256" key="2">
    <source>
        <dbReference type="ARBA" id="ARBA00005056"/>
    </source>
</evidence>
<dbReference type="PIRSF" id="PIRSF000098">
    <property type="entry name" value="Homoser_dehydrog"/>
    <property type="match status" value="1"/>
</dbReference>
<dbReference type="CDD" id="cd04881">
    <property type="entry name" value="ACT_HSDH-Hom"/>
    <property type="match status" value="1"/>
</dbReference>
<comment type="catalytic activity">
    <reaction evidence="15">
        <text>L-homoserine + NADP(+) = L-aspartate 4-semialdehyde + NADPH + H(+)</text>
        <dbReference type="Rhea" id="RHEA:15761"/>
        <dbReference type="ChEBI" id="CHEBI:15378"/>
        <dbReference type="ChEBI" id="CHEBI:57476"/>
        <dbReference type="ChEBI" id="CHEBI:57783"/>
        <dbReference type="ChEBI" id="CHEBI:58349"/>
        <dbReference type="ChEBI" id="CHEBI:537519"/>
        <dbReference type="EC" id="1.1.1.3"/>
    </reaction>
    <physiologicalReaction direction="right-to-left" evidence="15">
        <dbReference type="Rhea" id="RHEA:15763"/>
    </physiologicalReaction>
</comment>
<evidence type="ECO:0000256" key="11">
    <source>
        <dbReference type="ARBA" id="ARBA00023002"/>
    </source>
</evidence>
<dbReference type="InterPro" id="IPR045865">
    <property type="entry name" value="ACT-like_dom_sf"/>
</dbReference>
<comment type="pathway">
    <text evidence="2 18">Amino-acid biosynthesis; L-threonine biosynthesis; L-threonine from L-aspartate: step 3/5.</text>
</comment>
<evidence type="ECO:0000256" key="9">
    <source>
        <dbReference type="ARBA" id="ARBA00022723"/>
    </source>
</evidence>
<evidence type="ECO:0000256" key="5">
    <source>
        <dbReference type="ARBA" id="ARBA00013213"/>
    </source>
</evidence>
<comment type="similarity">
    <text evidence="4 19">Belongs to the homoserine dehydrogenase family.</text>
</comment>
<evidence type="ECO:0000256" key="14">
    <source>
        <dbReference type="ARBA" id="ARBA00023167"/>
    </source>
</evidence>
<evidence type="ECO:0000256" key="4">
    <source>
        <dbReference type="ARBA" id="ARBA00006753"/>
    </source>
</evidence>
<dbReference type="AlphaFoldDB" id="A0A1W1VYF8"/>
<reference evidence="21 22" key="1">
    <citation type="submission" date="2017-04" db="EMBL/GenBank/DDBJ databases">
        <authorList>
            <person name="Afonso C.L."/>
            <person name="Miller P.J."/>
            <person name="Scott M.A."/>
            <person name="Spackman E."/>
            <person name="Goraichik I."/>
            <person name="Dimitrov K.M."/>
            <person name="Suarez D.L."/>
            <person name="Swayne D.E."/>
        </authorList>
    </citation>
    <scope>NUCLEOTIDE SEQUENCE [LARGE SCALE GENOMIC DNA]</scope>
    <source>
        <strain evidence="21 22">ToBE</strain>
    </source>
</reference>
<dbReference type="SUPFAM" id="SSF55347">
    <property type="entry name" value="Glyceraldehyde-3-phosphate dehydrogenase-like, C-terminal domain"/>
    <property type="match status" value="1"/>
</dbReference>
<evidence type="ECO:0000313" key="21">
    <source>
        <dbReference type="EMBL" id="SMB98283.1"/>
    </source>
</evidence>
<evidence type="ECO:0000259" key="20">
    <source>
        <dbReference type="PROSITE" id="PS51671"/>
    </source>
</evidence>
<evidence type="ECO:0000256" key="13">
    <source>
        <dbReference type="ARBA" id="ARBA00023053"/>
    </source>
</evidence>
<name>A0A1W1VYF8_9FIRM</name>
<dbReference type="Gene3D" id="3.30.360.10">
    <property type="entry name" value="Dihydrodipicolinate Reductase, domain 2"/>
    <property type="match status" value="1"/>
</dbReference>
<feature type="active site" description="Proton donor" evidence="16">
    <location>
        <position position="206"/>
    </location>
</feature>
<comment type="pathway">
    <text evidence="3 18">Amino-acid biosynthesis; L-methionine biosynthesis via de novo pathway; L-homoserine from L-aspartate: step 3/3.</text>
</comment>
<dbReference type="SUPFAM" id="SSF51735">
    <property type="entry name" value="NAD(P)-binding Rossmann-fold domains"/>
    <property type="match status" value="1"/>
</dbReference>
<dbReference type="UniPathway" id="UPA00050">
    <property type="reaction ID" value="UER00063"/>
</dbReference>
<dbReference type="GO" id="GO:0009088">
    <property type="term" value="P:threonine biosynthetic process"/>
    <property type="evidence" value="ECO:0007669"/>
    <property type="project" value="UniProtKB-UniPathway"/>
</dbReference>
<gene>
    <name evidence="21" type="ORF">SAMN00808754_2243</name>
</gene>
<dbReference type="InterPro" id="IPR036291">
    <property type="entry name" value="NAD(P)-bd_dom_sf"/>
</dbReference>
<keyword evidence="10 17" id="KW-0521">NADP</keyword>
<dbReference type="PROSITE" id="PS01042">
    <property type="entry name" value="HOMOSER_DHGENASE"/>
    <property type="match status" value="1"/>
</dbReference>
<dbReference type="GO" id="GO:0046872">
    <property type="term" value="F:metal ion binding"/>
    <property type="evidence" value="ECO:0007669"/>
    <property type="project" value="UniProtKB-KW"/>
</dbReference>
<dbReference type="Pfam" id="PF03447">
    <property type="entry name" value="NAD_binding_3"/>
    <property type="match status" value="1"/>
</dbReference>
<evidence type="ECO:0000256" key="6">
    <source>
        <dbReference type="ARBA" id="ARBA00013376"/>
    </source>
</evidence>
<dbReference type="STRING" id="698762.SAMN00808754_2243"/>
<dbReference type="NCBIfam" id="NF004976">
    <property type="entry name" value="PRK06349.1"/>
    <property type="match status" value="1"/>
</dbReference>
<keyword evidence="9" id="KW-0479">Metal-binding</keyword>
<proteinExistence type="inferred from homology"/>
<dbReference type="Gene3D" id="3.40.50.720">
    <property type="entry name" value="NAD(P)-binding Rossmann-like Domain"/>
    <property type="match status" value="1"/>
</dbReference>
<dbReference type="UniPathway" id="UPA00051">
    <property type="reaction ID" value="UER00465"/>
</dbReference>
<dbReference type="InterPro" id="IPR005106">
    <property type="entry name" value="Asp/hSer_DH_NAD-bd"/>
</dbReference>
<dbReference type="GO" id="GO:0050661">
    <property type="term" value="F:NADP binding"/>
    <property type="evidence" value="ECO:0007669"/>
    <property type="project" value="InterPro"/>
</dbReference>
<dbReference type="RefSeq" id="WP_084665801.1">
    <property type="nucleotide sequence ID" value="NZ_LT838272.1"/>
</dbReference>
<keyword evidence="8 18" id="KW-0791">Threonine biosynthesis</keyword>